<dbReference type="AlphaFoldDB" id="A0AAD4LPU1"/>
<protein>
    <submittedName>
        <fullName evidence="1">Uncharacterized protein</fullName>
    </submittedName>
</protein>
<name>A0AAD4LPU1_9AGAM</name>
<reference evidence="1" key="1">
    <citation type="submission" date="2022-01" db="EMBL/GenBank/DDBJ databases">
        <title>Comparative genomics reveals a dynamic genome evolution in the ectomycorrhizal milk-cap (Lactarius) mushrooms.</title>
        <authorList>
            <consortium name="DOE Joint Genome Institute"/>
            <person name="Lebreton A."/>
            <person name="Tang N."/>
            <person name="Kuo A."/>
            <person name="LaButti K."/>
            <person name="Drula E."/>
            <person name="Barry K."/>
            <person name="Clum A."/>
            <person name="Lipzen A."/>
            <person name="Mousain D."/>
            <person name="Ng V."/>
            <person name="Wang R."/>
            <person name="Wang X."/>
            <person name="Dai Y."/>
            <person name="Henrissat B."/>
            <person name="Grigoriev I.V."/>
            <person name="Guerin-Laguette A."/>
            <person name="Yu F."/>
            <person name="Martin F.M."/>
        </authorList>
    </citation>
    <scope>NUCLEOTIDE SEQUENCE</scope>
    <source>
        <strain evidence="1">QP</strain>
    </source>
</reference>
<evidence type="ECO:0000313" key="2">
    <source>
        <dbReference type="Proteomes" id="UP001201163"/>
    </source>
</evidence>
<proteinExistence type="predicted"/>
<evidence type="ECO:0000313" key="1">
    <source>
        <dbReference type="EMBL" id="KAH8995987.1"/>
    </source>
</evidence>
<keyword evidence="2" id="KW-1185">Reference proteome</keyword>
<dbReference type="Proteomes" id="UP001201163">
    <property type="component" value="Unassembled WGS sequence"/>
</dbReference>
<accession>A0AAD4LPU1</accession>
<dbReference type="EMBL" id="JAKELL010000010">
    <property type="protein sequence ID" value="KAH8995987.1"/>
    <property type="molecule type" value="Genomic_DNA"/>
</dbReference>
<sequence length="162" mass="18030">MCRQLDWQIDCAAQICGALMPALPGVDKLKLQFYDRTMPTEWQNAGGFNKGSPATTRTAPIVIKRMKPYYKFSNFIMDSKHIIYYHCLTPPIGAGRPGCGCCPFRIATLAARIAARRSMFAGGSGYGNIASIDSSTARARRGLCLDWRRGGARISWNRGYRR</sequence>
<organism evidence="1 2">
    <name type="scientific">Lactarius akahatsu</name>
    <dbReference type="NCBI Taxonomy" id="416441"/>
    <lineage>
        <taxon>Eukaryota</taxon>
        <taxon>Fungi</taxon>
        <taxon>Dikarya</taxon>
        <taxon>Basidiomycota</taxon>
        <taxon>Agaricomycotina</taxon>
        <taxon>Agaricomycetes</taxon>
        <taxon>Russulales</taxon>
        <taxon>Russulaceae</taxon>
        <taxon>Lactarius</taxon>
    </lineage>
</organism>
<comment type="caution">
    <text evidence="1">The sequence shown here is derived from an EMBL/GenBank/DDBJ whole genome shotgun (WGS) entry which is preliminary data.</text>
</comment>
<gene>
    <name evidence="1" type="ORF">EDB92DRAFT_111937</name>
</gene>